<comment type="caution">
    <text evidence="3">The sequence shown here is derived from an EMBL/GenBank/DDBJ whole genome shotgun (WGS) entry which is preliminary data.</text>
</comment>
<dbReference type="Pfam" id="PF03195">
    <property type="entry name" value="LOB"/>
    <property type="match status" value="1"/>
</dbReference>
<gene>
    <name evidence="3" type="ORF">ILEXP_LOCUS43260</name>
</gene>
<dbReference type="PANTHER" id="PTHR31301">
    <property type="entry name" value="LOB DOMAIN-CONTAINING PROTEIN 4-RELATED"/>
    <property type="match status" value="1"/>
</dbReference>
<evidence type="ECO:0000256" key="1">
    <source>
        <dbReference type="ARBA" id="ARBA00005474"/>
    </source>
</evidence>
<dbReference type="Proteomes" id="UP001642360">
    <property type="component" value="Unassembled WGS sequence"/>
</dbReference>
<comment type="similarity">
    <text evidence="1">Belongs to the LOB domain-containing protein family.</text>
</comment>
<organism evidence="3 4">
    <name type="scientific">Ilex paraguariensis</name>
    <name type="common">yerba mate</name>
    <dbReference type="NCBI Taxonomy" id="185542"/>
    <lineage>
        <taxon>Eukaryota</taxon>
        <taxon>Viridiplantae</taxon>
        <taxon>Streptophyta</taxon>
        <taxon>Embryophyta</taxon>
        <taxon>Tracheophyta</taxon>
        <taxon>Spermatophyta</taxon>
        <taxon>Magnoliopsida</taxon>
        <taxon>eudicotyledons</taxon>
        <taxon>Gunneridae</taxon>
        <taxon>Pentapetalae</taxon>
        <taxon>asterids</taxon>
        <taxon>campanulids</taxon>
        <taxon>Aquifoliales</taxon>
        <taxon>Aquifoliaceae</taxon>
        <taxon>Ilex</taxon>
    </lineage>
</organism>
<sequence>MGKKTTGPCRSRTCDLRYEQNVHNGSRAPSNLFSCSLQVLEEEALSKLSIHTIFSPPTSLKTLANVHKVFGPSNVRKILNDVPVEQVAVNSMVYGAEVRPRYPVHWCAIASLQTKIIELQHDLLVARAGLAHYTAKPATFMDDHLSTAPFFDLPVRIDSFTRILWDGTNSLNTKDVFI</sequence>
<protein>
    <recommendedName>
        <fullName evidence="2">LOB domain-containing protein</fullName>
    </recommendedName>
</protein>
<evidence type="ECO:0000313" key="3">
    <source>
        <dbReference type="EMBL" id="CAK9173523.1"/>
    </source>
</evidence>
<dbReference type="EMBL" id="CAUOFW020006169">
    <property type="protein sequence ID" value="CAK9173523.1"/>
    <property type="molecule type" value="Genomic_DNA"/>
</dbReference>
<dbReference type="InterPro" id="IPR004883">
    <property type="entry name" value="LOB"/>
</dbReference>
<dbReference type="PANTHER" id="PTHR31301:SF24">
    <property type="entry name" value="LOB DOMAIN-CONTAINING PROTEIN 21"/>
    <property type="match status" value="1"/>
</dbReference>
<name>A0ABC8TVJ4_9AQUA</name>
<proteinExistence type="inferred from homology"/>
<evidence type="ECO:0000259" key="2">
    <source>
        <dbReference type="Pfam" id="PF03195"/>
    </source>
</evidence>
<evidence type="ECO:0000313" key="4">
    <source>
        <dbReference type="Proteomes" id="UP001642360"/>
    </source>
</evidence>
<accession>A0ABC8TVJ4</accession>
<feature type="domain" description="LOB" evidence="2">
    <location>
        <begin position="54"/>
        <end position="125"/>
    </location>
</feature>
<keyword evidence="4" id="KW-1185">Reference proteome</keyword>
<dbReference type="AlphaFoldDB" id="A0ABC8TVJ4"/>
<reference evidence="3 4" key="1">
    <citation type="submission" date="2024-02" db="EMBL/GenBank/DDBJ databases">
        <authorList>
            <person name="Vignale AGUSTIN F."/>
            <person name="Sosa J E."/>
            <person name="Modenutti C."/>
        </authorList>
    </citation>
    <scope>NUCLEOTIDE SEQUENCE [LARGE SCALE GENOMIC DNA]</scope>
</reference>